<dbReference type="Gene3D" id="4.10.400.10">
    <property type="entry name" value="Low-density Lipoprotein Receptor"/>
    <property type="match status" value="1"/>
</dbReference>
<reference evidence="14" key="3">
    <citation type="submission" date="2025-08" db="UniProtKB">
        <authorList>
            <consortium name="Ensembl"/>
        </authorList>
    </citation>
    <scope>IDENTIFICATION</scope>
    <source>
        <strain evidence="14">HNI</strain>
    </source>
</reference>
<reference key="1">
    <citation type="journal article" date="2007" name="Nature">
        <title>The medaka draft genome and insights into vertebrate genome evolution.</title>
        <authorList>
            <person name="Kasahara M."/>
            <person name="Naruse K."/>
            <person name="Sasaki S."/>
            <person name="Nakatani Y."/>
            <person name="Qu W."/>
            <person name="Ahsan B."/>
            <person name="Yamada T."/>
            <person name="Nagayasu Y."/>
            <person name="Doi K."/>
            <person name="Kasai Y."/>
            <person name="Jindo T."/>
            <person name="Kobayashi D."/>
            <person name="Shimada A."/>
            <person name="Toyoda A."/>
            <person name="Kuroki Y."/>
            <person name="Fujiyama A."/>
            <person name="Sasaki T."/>
            <person name="Shimizu A."/>
            <person name="Asakawa S."/>
            <person name="Shimizu N."/>
            <person name="Hashimoto S."/>
            <person name="Yang J."/>
            <person name="Lee Y."/>
            <person name="Matsushima K."/>
            <person name="Sugano S."/>
            <person name="Sakaizumi M."/>
            <person name="Narita T."/>
            <person name="Ohishi K."/>
            <person name="Haga S."/>
            <person name="Ohta F."/>
            <person name="Nomoto H."/>
            <person name="Nogata K."/>
            <person name="Morishita T."/>
            <person name="Endo T."/>
            <person name="Shin-I T."/>
            <person name="Takeda H."/>
            <person name="Morishita S."/>
            <person name="Kohara Y."/>
        </authorList>
    </citation>
    <scope>NUCLEOTIDE SEQUENCE [LARGE SCALE GENOMIC DNA]</scope>
    <source>
        <strain>Hd-rR</strain>
    </source>
</reference>
<keyword evidence="6" id="KW-1133">Transmembrane helix</keyword>
<dbReference type="PANTHER" id="PTHR22722:SF14">
    <property type="entry name" value="MEGALIN, ISOFORM A"/>
    <property type="match status" value="1"/>
</dbReference>
<dbReference type="InterPro" id="IPR001881">
    <property type="entry name" value="EGF-like_Ca-bd_dom"/>
</dbReference>
<dbReference type="PANTHER" id="PTHR22722">
    <property type="entry name" value="LOW-DENSITY LIPOPROTEIN RECEPTOR-RELATED PROTEIN 2-RELATED"/>
    <property type="match status" value="1"/>
</dbReference>
<dbReference type="Gene3D" id="2.10.25.10">
    <property type="entry name" value="Laminin"/>
    <property type="match status" value="2"/>
</dbReference>
<keyword evidence="5" id="KW-0677">Repeat</keyword>
<reference evidence="14 15" key="2">
    <citation type="submission" date="2017-04" db="EMBL/GenBank/DDBJ databases">
        <title>CpG methylation of centromeres and impact of large insertions on vertebrate speciation.</title>
        <authorList>
            <person name="Ichikawa K."/>
            <person name="Yoshimura J."/>
            <person name="Morishita S."/>
        </authorList>
    </citation>
    <scope>NUCLEOTIDE SEQUENCE</scope>
    <source>
        <strain evidence="14 15">HNI</strain>
    </source>
</reference>
<sequence>MWSVRPPIVYHIPLQTCNTDQFRCDDGRCIALSWICDGDNDCGDMSDEDQRHNCGMGFSFRVCDRSDDCSDNSDEKGCGEWSVNECTDPSIHRCDHNCTDTLTSFICTCLPGYHLMSDRKTCDDIDECSKTPSVCSQICENTAGSYVCKCAPGYLREPDGHTCRQNSNISPYLIFSNRYYLRNLSTDGEAYSLILQGLTSVMALDFDRVDRRLYWIDVSRRVIERMSFNGKVNFSRRSGETVLENNTLKSI</sequence>
<dbReference type="Gene3D" id="2.120.10.30">
    <property type="entry name" value="TolB, C-terminal domain"/>
    <property type="match status" value="1"/>
</dbReference>
<organism evidence="14 15">
    <name type="scientific">Oryzias latipes</name>
    <name type="common">Japanese rice fish</name>
    <name type="synonym">Japanese killifish</name>
    <dbReference type="NCBI Taxonomy" id="8090"/>
    <lineage>
        <taxon>Eukaryota</taxon>
        <taxon>Metazoa</taxon>
        <taxon>Chordata</taxon>
        <taxon>Craniata</taxon>
        <taxon>Vertebrata</taxon>
        <taxon>Euteleostomi</taxon>
        <taxon>Actinopterygii</taxon>
        <taxon>Neopterygii</taxon>
        <taxon>Teleostei</taxon>
        <taxon>Neoteleostei</taxon>
        <taxon>Acanthomorphata</taxon>
        <taxon>Ovalentaria</taxon>
        <taxon>Atherinomorphae</taxon>
        <taxon>Beloniformes</taxon>
        <taxon>Adrianichthyidae</taxon>
        <taxon>Oryziinae</taxon>
        <taxon>Oryzias</taxon>
    </lineage>
</organism>
<keyword evidence="7" id="KW-0472">Membrane</keyword>
<keyword evidence="9" id="KW-0675">Receptor</keyword>
<dbReference type="InterPro" id="IPR036055">
    <property type="entry name" value="LDL_receptor-like_sf"/>
</dbReference>
<dbReference type="CDD" id="cd00112">
    <property type="entry name" value="LDLa"/>
    <property type="match status" value="1"/>
</dbReference>
<evidence type="ECO:0000256" key="8">
    <source>
        <dbReference type="ARBA" id="ARBA00023157"/>
    </source>
</evidence>
<keyword evidence="8 12" id="KW-1015">Disulfide bond</keyword>
<dbReference type="InterPro" id="IPR023415">
    <property type="entry name" value="LDLR_class-A_CS"/>
</dbReference>
<evidence type="ECO:0000313" key="15">
    <source>
        <dbReference type="Proteomes" id="UP000265180"/>
    </source>
</evidence>
<keyword evidence="2 11" id="KW-0245">EGF-like domain</keyword>
<comment type="caution">
    <text evidence="11">Lacks conserved residue(s) required for the propagation of feature annotation.</text>
</comment>
<feature type="disulfide bond" evidence="12">
    <location>
        <begin position="17"/>
        <end position="29"/>
    </location>
</feature>
<dbReference type="CDD" id="cd00054">
    <property type="entry name" value="EGF_CA"/>
    <property type="match status" value="1"/>
</dbReference>
<dbReference type="SMART" id="SM00179">
    <property type="entry name" value="EGF_CA"/>
    <property type="match status" value="2"/>
</dbReference>
<dbReference type="InterPro" id="IPR018097">
    <property type="entry name" value="EGF_Ca-bd_CS"/>
</dbReference>
<comment type="subcellular location">
    <subcellularLocation>
        <location evidence="1">Membrane</location>
        <topology evidence="1">Single-pass membrane protein</topology>
    </subcellularLocation>
</comment>
<dbReference type="SMART" id="SM00192">
    <property type="entry name" value="LDLa"/>
    <property type="match status" value="1"/>
</dbReference>
<dbReference type="InterPro" id="IPR051221">
    <property type="entry name" value="LDLR-related"/>
</dbReference>
<accession>A0A3P9JVB2</accession>
<evidence type="ECO:0000256" key="5">
    <source>
        <dbReference type="ARBA" id="ARBA00022737"/>
    </source>
</evidence>
<reference evidence="14" key="4">
    <citation type="submission" date="2025-09" db="UniProtKB">
        <authorList>
            <consortium name="Ensembl"/>
        </authorList>
    </citation>
    <scope>IDENTIFICATION</scope>
    <source>
        <strain evidence="14">HNI</strain>
    </source>
</reference>
<dbReference type="PROSITE" id="PS01187">
    <property type="entry name" value="EGF_CA"/>
    <property type="match status" value="1"/>
</dbReference>
<dbReference type="InterPro" id="IPR000152">
    <property type="entry name" value="EGF-type_Asp/Asn_hydroxyl_site"/>
</dbReference>
<dbReference type="GO" id="GO:0006897">
    <property type="term" value="P:endocytosis"/>
    <property type="evidence" value="ECO:0007669"/>
    <property type="project" value="UniProtKB-KW"/>
</dbReference>
<evidence type="ECO:0000256" key="3">
    <source>
        <dbReference type="ARBA" id="ARBA00022583"/>
    </source>
</evidence>
<proteinExistence type="predicted"/>
<evidence type="ECO:0000256" key="9">
    <source>
        <dbReference type="ARBA" id="ARBA00023170"/>
    </source>
</evidence>
<dbReference type="SUPFAM" id="SSF57196">
    <property type="entry name" value="EGF/Laminin"/>
    <property type="match status" value="2"/>
</dbReference>
<evidence type="ECO:0000259" key="13">
    <source>
        <dbReference type="PROSITE" id="PS50026"/>
    </source>
</evidence>
<dbReference type="InterPro" id="IPR011042">
    <property type="entry name" value="6-blade_b-propeller_TolB-like"/>
</dbReference>
<dbReference type="Pfam" id="PF07645">
    <property type="entry name" value="EGF_CA"/>
    <property type="match status" value="2"/>
</dbReference>
<dbReference type="SMART" id="SM00181">
    <property type="entry name" value="EGF"/>
    <property type="match status" value="2"/>
</dbReference>
<feature type="disulfide bond" evidence="12">
    <location>
        <begin position="24"/>
        <end position="42"/>
    </location>
</feature>
<dbReference type="AlphaFoldDB" id="A0A3P9JVB2"/>
<dbReference type="InterPro" id="IPR000033">
    <property type="entry name" value="LDLR_classB_rpt"/>
</dbReference>
<name>A0A3P9JVB2_ORYLA</name>
<dbReference type="PRINTS" id="PR00261">
    <property type="entry name" value="LDLRECEPTOR"/>
</dbReference>
<dbReference type="GO" id="GO:0005509">
    <property type="term" value="F:calcium ion binding"/>
    <property type="evidence" value="ECO:0007669"/>
    <property type="project" value="InterPro"/>
</dbReference>
<evidence type="ECO:0000313" key="14">
    <source>
        <dbReference type="Ensembl" id="ENSORLP00020000121.1"/>
    </source>
</evidence>
<dbReference type="FunFam" id="4.10.400.10:FF:000001">
    <property type="entry name" value="Low-density lipoprotein receptor-related protein 1"/>
    <property type="match status" value="1"/>
</dbReference>
<dbReference type="InterPro" id="IPR049883">
    <property type="entry name" value="NOTCH1_EGF-like"/>
</dbReference>
<evidence type="ECO:0000256" key="10">
    <source>
        <dbReference type="ARBA" id="ARBA00023180"/>
    </source>
</evidence>
<dbReference type="FunFam" id="2.10.25.10:FF:000072">
    <property type="entry name" value="Low-density lipoprotein receptor-related protein 1B"/>
    <property type="match status" value="1"/>
</dbReference>
<keyword evidence="3" id="KW-0254">Endocytosis</keyword>
<keyword evidence="10" id="KW-0325">Glycoprotein</keyword>
<protein>
    <recommendedName>
        <fullName evidence="13">EGF-like domain-containing protein</fullName>
    </recommendedName>
</protein>
<dbReference type="PROSITE" id="PS01186">
    <property type="entry name" value="EGF_2"/>
    <property type="match status" value="2"/>
</dbReference>
<dbReference type="SUPFAM" id="SSF57424">
    <property type="entry name" value="LDL receptor-like module"/>
    <property type="match status" value="1"/>
</dbReference>
<feature type="domain" description="EGF-like" evidence="13">
    <location>
        <begin position="82"/>
        <end position="123"/>
    </location>
</feature>
<dbReference type="FunFam" id="2.10.25.10:FF:000010">
    <property type="entry name" value="Pro-epidermal growth factor"/>
    <property type="match status" value="1"/>
</dbReference>
<dbReference type="Pfam" id="PF00057">
    <property type="entry name" value="Ldl_recept_a"/>
    <property type="match status" value="1"/>
</dbReference>
<dbReference type="PROSITE" id="PS50026">
    <property type="entry name" value="EGF_3"/>
    <property type="match status" value="1"/>
</dbReference>
<evidence type="ECO:0000256" key="4">
    <source>
        <dbReference type="ARBA" id="ARBA00022692"/>
    </source>
</evidence>
<dbReference type="PROSITE" id="PS01209">
    <property type="entry name" value="LDLRA_1"/>
    <property type="match status" value="1"/>
</dbReference>
<evidence type="ECO:0000256" key="1">
    <source>
        <dbReference type="ARBA" id="ARBA00004167"/>
    </source>
</evidence>
<evidence type="ECO:0000256" key="6">
    <source>
        <dbReference type="ARBA" id="ARBA00022989"/>
    </source>
</evidence>
<dbReference type="SUPFAM" id="SSF63825">
    <property type="entry name" value="YWTD domain"/>
    <property type="match status" value="1"/>
</dbReference>
<dbReference type="InterPro" id="IPR000742">
    <property type="entry name" value="EGF"/>
</dbReference>
<evidence type="ECO:0000256" key="2">
    <source>
        <dbReference type="ARBA" id="ARBA00022536"/>
    </source>
</evidence>
<keyword evidence="4" id="KW-0812">Transmembrane</keyword>
<dbReference type="SMART" id="SM00135">
    <property type="entry name" value="LY"/>
    <property type="match status" value="1"/>
</dbReference>
<evidence type="ECO:0000256" key="11">
    <source>
        <dbReference type="PROSITE-ProRule" id="PRU00076"/>
    </source>
</evidence>
<dbReference type="GO" id="GO:0016020">
    <property type="term" value="C:membrane"/>
    <property type="evidence" value="ECO:0007669"/>
    <property type="project" value="UniProtKB-SubCell"/>
</dbReference>
<dbReference type="Ensembl" id="ENSORLT00020015232.1">
    <property type="protein sequence ID" value="ENSORLP00020000121.1"/>
    <property type="gene ID" value="ENSORLG00020022555.1"/>
</dbReference>
<dbReference type="PROSITE" id="PS00010">
    <property type="entry name" value="ASX_HYDROXYL"/>
    <property type="match status" value="2"/>
</dbReference>
<dbReference type="Proteomes" id="UP000265180">
    <property type="component" value="Chromosome 21"/>
</dbReference>
<dbReference type="InterPro" id="IPR002172">
    <property type="entry name" value="LDrepeatLR_classA_rpt"/>
</dbReference>
<dbReference type="PROSITE" id="PS50068">
    <property type="entry name" value="LDLRA_2"/>
    <property type="match status" value="1"/>
</dbReference>
<evidence type="ECO:0000256" key="12">
    <source>
        <dbReference type="PROSITE-ProRule" id="PRU00124"/>
    </source>
</evidence>
<evidence type="ECO:0000256" key="7">
    <source>
        <dbReference type="ARBA" id="ARBA00023136"/>
    </source>
</evidence>